<accession>A0A7J8C384</accession>
<dbReference type="GO" id="GO:0003676">
    <property type="term" value="F:nucleic acid binding"/>
    <property type="evidence" value="ECO:0007669"/>
    <property type="project" value="InterPro"/>
</dbReference>
<reference evidence="12 13" key="1">
    <citation type="journal article" date="2020" name="Nature">
        <title>Six reference-quality genomes reveal evolution of bat adaptations.</title>
        <authorList>
            <person name="Jebb D."/>
            <person name="Huang Z."/>
            <person name="Pippel M."/>
            <person name="Hughes G.M."/>
            <person name="Lavrichenko K."/>
            <person name="Devanna P."/>
            <person name="Winkler S."/>
            <person name="Jermiin L.S."/>
            <person name="Skirmuntt E.C."/>
            <person name="Katzourakis A."/>
            <person name="Burkitt-Gray L."/>
            <person name="Ray D.A."/>
            <person name="Sullivan K.A.M."/>
            <person name="Roscito J.G."/>
            <person name="Kirilenko B.M."/>
            <person name="Davalos L.M."/>
            <person name="Corthals A.P."/>
            <person name="Power M.L."/>
            <person name="Jones G."/>
            <person name="Ransome R.D."/>
            <person name="Dechmann D.K.N."/>
            <person name="Locatelli A.G."/>
            <person name="Puechmaille S.J."/>
            <person name="Fedrigo O."/>
            <person name="Jarvis E.D."/>
            <person name="Hiller M."/>
            <person name="Vernes S.C."/>
            <person name="Myers E.W."/>
            <person name="Teeling E.C."/>
        </authorList>
    </citation>
    <scope>NUCLEOTIDE SEQUENCE [LARGE SCALE GENOMIC DNA]</scope>
    <source>
        <strain evidence="12">MRouAeg1</strain>
        <tissue evidence="12">Muscle</tissue>
    </source>
</reference>
<comment type="function">
    <text evidence="7">Binds promoter DNA and regulates initiation of transcription. Required for normal mitochondrial transcription and translation, and for normal assembly of mitochondrial respiratory complexes. Required for normal mitochondrial function. Maintains 16S rRNA levels and functions in mitochondrial ribosome assembly by regulating the biogenesis of the 39S ribosomal subunit.</text>
</comment>
<dbReference type="PANTHER" id="PTHR13068">
    <property type="entry name" value="CGI-12 PROTEIN-RELATED"/>
    <property type="match status" value="1"/>
</dbReference>
<name>A0A7J8C384_ROUAE</name>
<dbReference type="FunFam" id="1.25.70.10:FF:000002">
    <property type="entry name" value="transcription termination factor 3, mitochondrial"/>
    <property type="match status" value="1"/>
</dbReference>
<evidence type="ECO:0000313" key="13">
    <source>
        <dbReference type="Proteomes" id="UP000593571"/>
    </source>
</evidence>
<evidence type="ECO:0000256" key="7">
    <source>
        <dbReference type="ARBA" id="ARBA00059336"/>
    </source>
</evidence>
<evidence type="ECO:0000256" key="1">
    <source>
        <dbReference type="ARBA" id="ARBA00004173"/>
    </source>
</evidence>
<evidence type="ECO:0000256" key="2">
    <source>
        <dbReference type="ARBA" id="ARBA00007692"/>
    </source>
</evidence>
<keyword evidence="3" id="KW-0809">Transit peptide</keyword>
<protein>
    <recommendedName>
        <fullName evidence="8">Transcription termination factor 3, mitochondrial</fullName>
    </recommendedName>
    <alternativeName>
        <fullName evidence="9">Mitochondrial transcription termination factor 3</fullName>
    </alternativeName>
    <alternativeName>
        <fullName evidence="10">mTERF domain-containing protein 1, mitochondrial</fullName>
    </alternativeName>
</protein>
<keyword evidence="5" id="KW-0496">Mitochondrion</keyword>
<dbReference type="GO" id="GO:0006390">
    <property type="term" value="P:mitochondrial transcription"/>
    <property type="evidence" value="ECO:0007669"/>
    <property type="project" value="TreeGrafter"/>
</dbReference>
<evidence type="ECO:0000256" key="11">
    <source>
        <dbReference type="SAM" id="MobiDB-lite"/>
    </source>
</evidence>
<evidence type="ECO:0000256" key="8">
    <source>
        <dbReference type="ARBA" id="ARBA00071275"/>
    </source>
</evidence>
<evidence type="ECO:0000256" key="9">
    <source>
        <dbReference type="ARBA" id="ARBA00077580"/>
    </source>
</evidence>
<comment type="subcellular location">
    <subcellularLocation>
        <location evidence="1">Mitochondrion</location>
    </subcellularLocation>
</comment>
<evidence type="ECO:0000256" key="10">
    <source>
        <dbReference type="ARBA" id="ARBA00081775"/>
    </source>
</evidence>
<evidence type="ECO:0000313" key="12">
    <source>
        <dbReference type="EMBL" id="KAF6405312.1"/>
    </source>
</evidence>
<dbReference type="EMBL" id="JACASE010000015">
    <property type="protein sequence ID" value="KAF6405312.1"/>
    <property type="molecule type" value="Genomic_DNA"/>
</dbReference>
<feature type="compositionally biased region" description="Polar residues" evidence="11">
    <location>
        <begin position="111"/>
        <end position="127"/>
    </location>
</feature>
<proteinExistence type="inferred from homology"/>
<organism evidence="12 13">
    <name type="scientific">Rousettus aegyptiacus</name>
    <name type="common">Egyptian fruit bat</name>
    <name type="synonym">Pteropus aegyptiacus</name>
    <dbReference type="NCBI Taxonomy" id="9407"/>
    <lineage>
        <taxon>Eukaryota</taxon>
        <taxon>Metazoa</taxon>
        <taxon>Chordata</taxon>
        <taxon>Craniata</taxon>
        <taxon>Vertebrata</taxon>
        <taxon>Euteleostomi</taxon>
        <taxon>Mammalia</taxon>
        <taxon>Eutheria</taxon>
        <taxon>Laurasiatheria</taxon>
        <taxon>Chiroptera</taxon>
        <taxon>Yinpterochiroptera</taxon>
        <taxon>Pteropodoidea</taxon>
        <taxon>Pteropodidae</taxon>
        <taxon>Rousettinae</taxon>
        <taxon>Rousettus</taxon>
    </lineage>
</organism>
<comment type="similarity">
    <text evidence="2">Belongs to the mTERF family.</text>
</comment>
<evidence type="ECO:0000256" key="6">
    <source>
        <dbReference type="ARBA" id="ARBA00023163"/>
    </source>
</evidence>
<dbReference type="GO" id="GO:0061668">
    <property type="term" value="P:mitochondrial ribosome assembly"/>
    <property type="evidence" value="ECO:0007669"/>
    <property type="project" value="TreeGrafter"/>
</dbReference>
<evidence type="ECO:0000256" key="4">
    <source>
        <dbReference type="ARBA" id="ARBA00023015"/>
    </source>
</evidence>
<keyword evidence="13" id="KW-1185">Reference proteome</keyword>
<dbReference type="InterPro" id="IPR038538">
    <property type="entry name" value="MTERF_sf"/>
</dbReference>
<evidence type="ECO:0000256" key="3">
    <source>
        <dbReference type="ARBA" id="ARBA00022946"/>
    </source>
</evidence>
<dbReference type="PANTHER" id="PTHR13068:SF194">
    <property type="entry name" value="TRANSCRIPTION TERMINATION FACTOR 3, MITOCHONDRIAL"/>
    <property type="match status" value="1"/>
</dbReference>
<dbReference type="InterPro" id="IPR003690">
    <property type="entry name" value="MTERF"/>
</dbReference>
<gene>
    <name evidence="12" type="ORF">HJG63_013660</name>
</gene>
<keyword evidence="6" id="KW-0804">Transcription</keyword>
<dbReference type="Proteomes" id="UP000593571">
    <property type="component" value="Unassembled WGS sequence"/>
</dbReference>
<dbReference type="SMART" id="SM00733">
    <property type="entry name" value="Mterf"/>
    <property type="match status" value="6"/>
</dbReference>
<feature type="compositionally biased region" description="Low complexity" evidence="11">
    <location>
        <begin position="96"/>
        <end position="110"/>
    </location>
</feature>
<dbReference type="GO" id="GO:0006355">
    <property type="term" value="P:regulation of DNA-templated transcription"/>
    <property type="evidence" value="ECO:0007669"/>
    <property type="project" value="UniProtKB-ARBA"/>
</dbReference>
<dbReference type="Pfam" id="PF02536">
    <property type="entry name" value="mTERF"/>
    <property type="match status" value="1"/>
</dbReference>
<keyword evidence="4" id="KW-0805">Transcription regulation</keyword>
<comment type="caution">
    <text evidence="12">The sequence shown here is derived from an EMBL/GenBank/DDBJ whole genome shotgun (WGS) entry which is preliminary data.</text>
</comment>
<sequence length="437" mass="50401">MCRWANLATTAKATARPMPLHRLLLRKMALSAHQIPRWLNSIKLNGFISATQLRNCFQRPGKTWLHEFSAQPQLSSDNCFFQWGFKTYRTSSVWNNSSQSTNSSGQGINSPQSTMLPSVNEQSQETELSLEGLDHVPPLSPLQPVSEEEAIQILADPPLPPVTFTLRDYVDHSETLRKLVLLGVDLSKIEKHPDAANLLLRLDFEKDIKQILLFLKDLGIEDNQLGTFLTKNYAIFSEDLENLKTRVAYLQSKKFSKTDIAQMVRNAPFLLNFSVERLDNRLGFFQKELELNVKKTRDLVVRLPRLLTGSLEPVKENMKVYHLELGFKRNEIQHMITKIPKMLTANKRKLTETFDYVHNVMSIPHHIIVRFPQVFNTRLFKVKERHLFLTYLGRAQYDSAKPNYISLDKLVSMPDEIFCEEIAKASVQDFEKFLKTL</sequence>
<dbReference type="AlphaFoldDB" id="A0A7J8C384"/>
<dbReference type="GO" id="GO:0005739">
    <property type="term" value="C:mitochondrion"/>
    <property type="evidence" value="ECO:0007669"/>
    <property type="project" value="UniProtKB-SubCell"/>
</dbReference>
<dbReference type="Gene3D" id="1.25.70.10">
    <property type="entry name" value="Transcription termination factor 3, mitochondrial"/>
    <property type="match status" value="1"/>
</dbReference>
<evidence type="ECO:0000256" key="5">
    <source>
        <dbReference type="ARBA" id="ARBA00023128"/>
    </source>
</evidence>
<feature type="region of interest" description="Disordered" evidence="11">
    <location>
        <begin position="96"/>
        <end position="128"/>
    </location>
</feature>